<dbReference type="InterPro" id="IPR051258">
    <property type="entry name" value="Diverse_Substrate_Transporter"/>
</dbReference>
<name>A0A7G8P7Y3_9MYCO</name>
<feature type="transmembrane region" description="Helical" evidence="8">
    <location>
        <begin position="142"/>
        <end position="158"/>
    </location>
</feature>
<dbReference type="AlphaFoldDB" id="A0A7G8P7Y3"/>
<feature type="transmembrane region" description="Helical" evidence="8">
    <location>
        <begin position="32"/>
        <end position="50"/>
    </location>
</feature>
<evidence type="ECO:0000313" key="11">
    <source>
        <dbReference type="Proteomes" id="UP000515498"/>
    </source>
</evidence>
<feature type="transmembrane region" description="Helical" evidence="8">
    <location>
        <begin position="202"/>
        <end position="223"/>
    </location>
</feature>
<feature type="region of interest" description="Disordered" evidence="7">
    <location>
        <begin position="309"/>
        <end position="393"/>
    </location>
</feature>
<dbReference type="Proteomes" id="UP000515498">
    <property type="component" value="Chromosome"/>
</dbReference>
<evidence type="ECO:0000256" key="8">
    <source>
        <dbReference type="SAM" id="Phobius"/>
    </source>
</evidence>
<evidence type="ECO:0000256" key="3">
    <source>
        <dbReference type="ARBA" id="ARBA00022475"/>
    </source>
</evidence>
<evidence type="ECO:0000256" key="2">
    <source>
        <dbReference type="ARBA" id="ARBA00007362"/>
    </source>
</evidence>
<feature type="transmembrane region" description="Helical" evidence="8">
    <location>
        <begin position="260"/>
        <end position="280"/>
    </location>
</feature>
<feature type="compositionally biased region" description="Basic and acidic residues" evidence="7">
    <location>
        <begin position="322"/>
        <end position="342"/>
    </location>
</feature>
<dbReference type="EMBL" id="CP059894">
    <property type="protein sequence ID" value="QNJ90449.1"/>
    <property type="molecule type" value="Genomic_DNA"/>
</dbReference>
<evidence type="ECO:0000259" key="9">
    <source>
        <dbReference type="Pfam" id="PF00892"/>
    </source>
</evidence>
<keyword evidence="3" id="KW-1003">Cell membrane</keyword>
<accession>A0A7G8P7Y3</accession>
<dbReference type="PANTHER" id="PTHR42920:SF5">
    <property type="entry name" value="EAMA DOMAIN-CONTAINING PROTEIN"/>
    <property type="match status" value="1"/>
</dbReference>
<protein>
    <submittedName>
        <fullName evidence="10">DMT family transporter</fullName>
    </submittedName>
</protein>
<feature type="compositionally biased region" description="Basic and acidic residues" evidence="7">
    <location>
        <begin position="367"/>
        <end position="393"/>
    </location>
</feature>
<feature type="domain" description="EamA" evidence="9">
    <location>
        <begin position="5"/>
        <end position="128"/>
    </location>
</feature>
<feature type="transmembrane region" description="Helical" evidence="8">
    <location>
        <begin position="170"/>
        <end position="190"/>
    </location>
</feature>
<feature type="domain" description="EamA" evidence="9">
    <location>
        <begin position="140"/>
        <end position="273"/>
    </location>
</feature>
<dbReference type="Pfam" id="PF00892">
    <property type="entry name" value="EamA"/>
    <property type="match status" value="2"/>
</dbReference>
<reference evidence="10 11" key="1">
    <citation type="submission" date="2020-07" db="EMBL/GenBank/DDBJ databases">
        <title>Draft genome sequence of four isobutane-metabolizing strains capable of cometabolically degrading diverse ether contaminants.</title>
        <authorList>
            <person name="Chen W."/>
            <person name="Faulkner N."/>
            <person name="Smith C."/>
            <person name="Hyman M."/>
        </authorList>
    </citation>
    <scope>NUCLEOTIDE SEQUENCE [LARGE SCALE GENOMIC DNA]</scope>
    <source>
        <strain evidence="10 11">2A</strain>
    </source>
</reference>
<evidence type="ECO:0000256" key="1">
    <source>
        <dbReference type="ARBA" id="ARBA00004651"/>
    </source>
</evidence>
<feature type="transmembrane region" description="Helical" evidence="8">
    <location>
        <begin position="235"/>
        <end position="254"/>
    </location>
</feature>
<keyword evidence="5 8" id="KW-1133">Transmembrane helix</keyword>
<evidence type="ECO:0000256" key="5">
    <source>
        <dbReference type="ARBA" id="ARBA00022989"/>
    </source>
</evidence>
<feature type="transmembrane region" description="Helical" evidence="8">
    <location>
        <begin position="113"/>
        <end position="136"/>
    </location>
</feature>
<gene>
    <name evidence="10" type="ORF">HZU40_19470</name>
</gene>
<keyword evidence="6 8" id="KW-0472">Membrane</keyword>
<dbReference type="InterPro" id="IPR000620">
    <property type="entry name" value="EamA_dom"/>
</dbReference>
<keyword evidence="4 8" id="KW-0812">Transmembrane</keyword>
<dbReference type="GO" id="GO:0005886">
    <property type="term" value="C:plasma membrane"/>
    <property type="evidence" value="ECO:0007669"/>
    <property type="project" value="UniProtKB-SubCell"/>
</dbReference>
<comment type="subcellular location">
    <subcellularLocation>
        <location evidence="1">Cell membrane</location>
        <topology evidence="1">Multi-pass membrane protein</topology>
    </subcellularLocation>
</comment>
<proteinExistence type="inferred from homology"/>
<organism evidence="10 11">
    <name type="scientific">Mycolicibacterium fluoranthenivorans</name>
    <dbReference type="NCBI Taxonomy" id="258505"/>
    <lineage>
        <taxon>Bacteria</taxon>
        <taxon>Bacillati</taxon>
        <taxon>Actinomycetota</taxon>
        <taxon>Actinomycetes</taxon>
        <taxon>Mycobacteriales</taxon>
        <taxon>Mycobacteriaceae</taxon>
        <taxon>Mycolicibacterium</taxon>
    </lineage>
</organism>
<evidence type="ECO:0000313" key="10">
    <source>
        <dbReference type="EMBL" id="QNJ90449.1"/>
    </source>
</evidence>
<feature type="transmembrane region" description="Helical" evidence="8">
    <location>
        <begin position="62"/>
        <end position="82"/>
    </location>
</feature>
<evidence type="ECO:0000256" key="7">
    <source>
        <dbReference type="SAM" id="MobiDB-lite"/>
    </source>
</evidence>
<dbReference type="SUPFAM" id="SSF103481">
    <property type="entry name" value="Multidrug resistance efflux transporter EmrE"/>
    <property type="match status" value="1"/>
</dbReference>
<dbReference type="KEGG" id="mflu:HZU40_19470"/>
<feature type="transmembrane region" description="Helical" evidence="8">
    <location>
        <begin position="88"/>
        <end position="106"/>
    </location>
</feature>
<evidence type="ECO:0000256" key="4">
    <source>
        <dbReference type="ARBA" id="ARBA00022692"/>
    </source>
</evidence>
<sequence length="393" mass="41061">MRRVDLALLAVAVVWGSSYLAAKETVTADSVFAFLAVRLGIAVVVLAMLTHRRLRHLGPAEVRSGVLFGAILTAVLLCETYGVTMTSASNAGLIVALTIVLTPLCQRAAVPPAFYAAAACAVLGCALLTQSGGWAAPGAGDLLVGVAAVLRAVHVTVIDRTTARRETDPAATTFVQLATVTVLCALFAAAGGQLGSLARVSASGWILTVYLAVACTVFAFWVQMWALGRTSPARVSLLLGTEPLWAVLVGIGLAGDRLSVVGVLGALLLLGGTGWGRAVLTRFQLQVGVPAGEADRDIGDQRVEEPLPVQGVDAGADGEIEPGQHRDEQRRVHDGLGYRDVDAEPGAGAGWGSDRAALFGRPQHGHVIGDRDDAQRQEEGEQSGREQHHLNRL</sequence>
<evidence type="ECO:0000256" key="6">
    <source>
        <dbReference type="ARBA" id="ARBA00023136"/>
    </source>
</evidence>
<dbReference type="PANTHER" id="PTHR42920">
    <property type="entry name" value="OS03G0707200 PROTEIN-RELATED"/>
    <property type="match status" value="1"/>
</dbReference>
<comment type="similarity">
    <text evidence="2">Belongs to the EamA transporter family.</text>
</comment>
<dbReference type="InterPro" id="IPR037185">
    <property type="entry name" value="EmrE-like"/>
</dbReference>